<dbReference type="SUPFAM" id="SSF51735">
    <property type="entry name" value="NAD(P)-binding Rossmann-fold domains"/>
    <property type="match status" value="1"/>
</dbReference>
<dbReference type="GO" id="GO:0055129">
    <property type="term" value="P:L-proline biosynthetic process"/>
    <property type="evidence" value="ECO:0007669"/>
    <property type="project" value="UniProtKB-UniRule"/>
</dbReference>
<evidence type="ECO:0000313" key="12">
    <source>
        <dbReference type="EMBL" id="QBP18496.1"/>
    </source>
</evidence>
<evidence type="ECO:0000256" key="2">
    <source>
        <dbReference type="ARBA" id="ARBA00022650"/>
    </source>
</evidence>
<keyword evidence="3 6" id="KW-0521">NADP</keyword>
<comment type="similarity">
    <text evidence="1 6 9">Belongs to the pyrroline-5-carboxylate reductase family.</text>
</comment>
<comment type="catalytic activity">
    <reaction evidence="6">
        <text>L-proline + NAD(+) = (S)-1-pyrroline-5-carboxylate + NADH + 2 H(+)</text>
        <dbReference type="Rhea" id="RHEA:14105"/>
        <dbReference type="ChEBI" id="CHEBI:15378"/>
        <dbReference type="ChEBI" id="CHEBI:17388"/>
        <dbReference type="ChEBI" id="CHEBI:57540"/>
        <dbReference type="ChEBI" id="CHEBI:57945"/>
        <dbReference type="ChEBI" id="CHEBI:60039"/>
        <dbReference type="EC" id="1.5.1.2"/>
    </reaction>
</comment>
<gene>
    <name evidence="6 12" type="primary">proC</name>
    <name evidence="12" type="ORF">ELX58_04975</name>
</gene>
<evidence type="ECO:0000256" key="9">
    <source>
        <dbReference type="RuleBase" id="RU003903"/>
    </source>
</evidence>
<dbReference type="InterPro" id="IPR036291">
    <property type="entry name" value="NAD(P)-bd_dom_sf"/>
</dbReference>
<evidence type="ECO:0000256" key="4">
    <source>
        <dbReference type="ARBA" id="ARBA00023002"/>
    </source>
</evidence>
<dbReference type="InterPro" id="IPR008927">
    <property type="entry name" value="6-PGluconate_DH-like_C_sf"/>
</dbReference>
<dbReference type="PIRSF" id="PIRSF000193">
    <property type="entry name" value="Pyrrol-5-carb_rd"/>
    <property type="match status" value="1"/>
</dbReference>
<comment type="function">
    <text evidence="5 6">Catalyzes the reduction of 1-pyrroline-5-carboxylate (PCA) to L-proline.</text>
</comment>
<dbReference type="FunFam" id="1.10.3730.10:FF:000001">
    <property type="entry name" value="Pyrroline-5-carboxylate reductase"/>
    <property type="match status" value="1"/>
</dbReference>
<sequence length="258" mass="27555">MKIGILGVGNMGKAIIEGLKNVYDAKDIYAMNPVNPKVAAFQSKIGFNLYSQYVDLEKNHLDVLIVTTPAPITVQILSHFTDLSSDTIIISAAAGVKIVSLKQALPNNPIAEIIPNIPVTVNRGTIGATLSDLTEKQQEVTVKLLSSLGDVIPVHEYQLPIIGTLSGCGPAFVDVFMDAMGDAAVENGLNRHIAHKVIASMVAGSGSMLYQSNHGPAYLKDLVTSPGGSTIKGVNMLERCNFRRAVIDAVNKANDYNR</sequence>
<keyword evidence="2 6" id="KW-0641">Proline biosynthesis</keyword>
<dbReference type="GO" id="GO:0004735">
    <property type="term" value="F:pyrroline-5-carboxylate reductase activity"/>
    <property type="evidence" value="ECO:0007669"/>
    <property type="project" value="UniProtKB-UniRule"/>
</dbReference>
<evidence type="ECO:0000259" key="10">
    <source>
        <dbReference type="Pfam" id="PF03807"/>
    </source>
</evidence>
<feature type="binding site" evidence="8">
    <location>
        <begin position="6"/>
        <end position="11"/>
    </location>
    <ligand>
        <name>NADP(+)</name>
        <dbReference type="ChEBI" id="CHEBI:58349"/>
    </ligand>
</feature>
<evidence type="ECO:0000259" key="11">
    <source>
        <dbReference type="Pfam" id="PF14748"/>
    </source>
</evidence>
<keyword evidence="6" id="KW-0963">Cytoplasm</keyword>
<dbReference type="SUPFAM" id="SSF48179">
    <property type="entry name" value="6-phosphogluconate dehydrogenase C-terminal domain-like"/>
    <property type="match status" value="1"/>
</dbReference>
<evidence type="ECO:0000256" key="3">
    <source>
        <dbReference type="ARBA" id="ARBA00022857"/>
    </source>
</evidence>
<dbReference type="EC" id="1.5.1.2" evidence="6 7"/>
<reference evidence="13" key="1">
    <citation type="submission" date="2018-12" db="EMBL/GenBank/DDBJ databases">
        <title>A new species of lactobacillus.</title>
        <authorList>
            <person name="Jian Y."/>
            <person name="Xin L."/>
            <person name="Hong Z.J."/>
            <person name="Ming L.Z."/>
            <person name="Hong X.Z."/>
        </authorList>
    </citation>
    <scope>NUCLEOTIDE SEQUENCE [LARGE SCALE GENOMIC DNA]</scope>
    <source>
        <strain evidence="13">HSLZ-75</strain>
    </source>
</reference>
<dbReference type="PANTHER" id="PTHR11645">
    <property type="entry name" value="PYRROLINE-5-CARBOXYLATE REDUCTASE"/>
    <property type="match status" value="1"/>
</dbReference>
<evidence type="ECO:0000256" key="5">
    <source>
        <dbReference type="ARBA" id="ARBA00058118"/>
    </source>
</evidence>
<feature type="domain" description="Pyrroline-5-carboxylate reductase catalytic N-terminal" evidence="10">
    <location>
        <begin position="2"/>
        <end position="95"/>
    </location>
</feature>
<dbReference type="Pfam" id="PF14748">
    <property type="entry name" value="P5CR_dimer"/>
    <property type="match status" value="1"/>
</dbReference>
<dbReference type="Gene3D" id="3.40.50.720">
    <property type="entry name" value="NAD(P)-binding Rossmann-like Domain"/>
    <property type="match status" value="1"/>
</dbReference>
<dbReference type="AlphaFoldDB" id="A0A4P6ZL33"/>
<comment type="subcellular location">
    <subcellularLocation>
        <location evidence="6">Cytoplasm</location>
    </subcellularLocation>
</comment>
<evidence type="ECO:0000313" key="13">
    <source>
        <dbReference type="Proteomes" id="UP000294321"/>
    </source>
</evidence>
<keyword evidence="13" id="KW-1185">Reference proteome</keyword>
<evidence type="ECO:0000256" key="8">
    <source>
        <dbReference type="PIRSR" id="PIRSR000193-1"/>
    </source>
</evidence>
<feature type="domain" description="Pyrroline-5-carboxylate reductase dimerisation" evidence="11">
    <location>
        <begin position="156"/>
        <end position="255"/>
    </location>
</feature>
<dbReference type="OrthoDB" id="9805754at2"/>
<dbReference type="PANTHER" id="PTHR11645:SF0">
    <property type="entry name" value="PYRROLINE-5-CARBOXYLATE REDUCTASE 3"/>
    <property type="match status" value="1"/>
</dbReference>
<dbReference type="Gene3D" id="1.10.3730.10">
    <property type="entry name" value="ProC C-terminal domain-like"/>
    <property type="match status" value="1"/>
</dbReference>
<comment type="catalytic activity">
    <reaction evidence="6 9">
        <text>L-proline + NADP(+) = (S)-1-pyrroline-5-carboxylate + NADPH + 2 H(+)</text>
        <dbReference type="Rhea" id="RHEA:14109"/>
        <dbReference type="ChEBI" id="CHEBI:15378"/>
        <dbReference type="ChEBI" id="CHEBI:17388"/>
        <dbReference type="ChEBI" id="CHEBI:57783"/>
        <dbReference type="ChEBI" id="CHEBI:58349"/>
        <dbReference type="ChEBI" id="CHEBI:60039"/>
        <dbReference type="EC" id="1.5.1.2"/>
    </reaction>
</comment>
<dbReference type="NCBIfam" id="TIGR00112">
    <property type="entry name" value="proC"/>
    <property type="match status" value="1"/>
</dbReference>
<dbReference type="InterPro" id="IPR053790">
    <property type="entry name" value="P5CR-like_CS"/>
</dbReference>
<dbReference type="KEGG" id="lji:ELX58_04975"/>
<dbReference type="InterPro" id="IPR000304">
    <property type="entry name" value="Pyrroline-COOH_reductase"/>
</dbReference>
<dbReference type="UniPathway" id="UPA00098">
    <property type="reaction ID" value="UER00361"/>
</dbReference>
<dbReference type="EMBL" id="CP034726">
    <property type="protein sequence ID" value="QBP18496.1"/>
    <property type="molecule type" value="Genomic_DNA"/>
</dbReference>
<evidence type="ECO:0000256" key="1">
    <source>
        <dbReference type="ARBA" id="ARBA00005525"/>
    </source>
</evidence>
<comment type="pathway">
    <text evidence="6 9">Amino-acid biosynthesis; L-proline biosynthesis; L-proline from L-glutamate 5-semialdehyde: step 1/1.</text>
</comment>
<dbReference type="InterPro" id="IPR029036">
    <property type="entry name" value="P5CR_dimer"/>
</dbReference>
<proteinExistence type="inferred from homology"/>
<keyword evidence="4 6" id="KW-0560">Oxidoreductase</keyword>
<dbReference type="Proteomes" id="UP000294321">
    <property type="component" value="Chromosome"/>
</dbReference>
<protein>
    <recommendedName>
        <fullName evidence="6 7">Pyrroline-5-carboxylate reductase</fullName>
        <shortName evidence="6">P5C reductase</shortName>
        <shortName evidence="6">P5CR</shortName>
        <ecNumber evidence="6 7">1.5.1.2</ecNumber>
    </recommendedName>
    <alternativeName>
        <fullName evidence="6">PCA reductase</fullName>
    </alternativeName>
</protein>
<dbReference type="GO" id="GO:0005737">
    <property type="term" value="C:cytoplasm"/>
    <property type="evidence" value="ECO:0007669"/>
    <property type="project" value="UniProtKB-SubCell"/>
</dbReference>
<organism evidence="12 13">
    <name type="scientific">Acetilactobacillus jinshanensis</name>
    <dbReference type="NCBI Taxonomy" id="1720083"/>
    <lineage>
        <taxon>Bacteria</taxon>
        <taxon>Bacillati</taxon>
        <taxon>Bacillota</taxon>
        <taxon>Bacilli</taxon>
        <taxon>Lactobacillales</taxon>
        <taxon>Lactobacillaceae</taxon>
        <taxon>Acetilactobacillus</taxon>
    </lineage>
</organism>
<accession>A0A4P6ZL33</accession>
<evidence type="ECO:0000256" key="7">
    <source>
        <dbReference type="NCBIfam" id="TIGR00112"/>
    </source>
</evidence>
<keyword evidence="6 9" id="KW-0028">Amino-acid biosynthesis</keyword>
<dbReference type="HAMAP" id="MF_01925">
    <property type="entry name" value="P5C_reductase"/>
    <property type="match status" value="1"/>
</dbReference>
<dbReference type="InterPro" id="IPR028939">
    <property type="entry name" value="P5C_Rdtase_cat_N"/>
</dbReference>
<evidence type="ECO:0000256" key="6">
    <source>
        <dbReference type="HAMAP-Rule" id="MF_01925"/>
    </source>
</evidence>
<dbReference type="Pfam" id="PF03807">
    <property type="entry name" value="F420_oxidored"/>
    <property type="match status" value="1"/>
</dbReference>
<dbReference type="RefSeq" id="WP_133442055.1">
    <property type="nucleotide sequence ID" value="NZ_CP034726.1"/>
</dbReference>
<dbReference type="PROSITE" id="PS00521">
    <property type="entry name" value="P5CR"/>
    <property type="match status" value="1"/>
</dbReference>
<name>A0A4P6ZL33_9LACO</name>